<dbReference type="EC" id="2.7.4.-" evidence="4"/>
<evidence type="ECO:0000256" key="3">
    <source>
        <dbReference type="ARBA" id="ARBA00022777"/>
    </source>
</evidence>
<sequence>MGTNGNGKGKNGRNGKLSKSDYLEQLEPLELELNDLARWLQHTGKRLLVLIEGRDTAGKGGTISAISATLNPRQCRTVALPKPTEREATEWYFQRYVAHLPAAGEVVLFDRSWYNRAGVERVMGYCSEAQAKAFLKQAPVFEKLLVDDGILLLKYWLTVDQAQQEQRFAERLADPLKRWKLSPVDLQARTRYADYGRAREAMLKATHTEHAPWTLVDFNDQRRGRLHLIRDLIARVPDRKVPAQKIEFAPLEHPPLIERFDGPLKPS</sequence>
<dbReference type="PANTHER" id="PTHR34383:SF1">
    <property type="entry name" value="ADP-POLYPHOSPHATE PHOSPHOTRANSFERASE"/>
    <property type="match status" value="1"/>
</dbReference>
<reference evidence="6" key="1">
    <citation type="submission" date="2017-08" db="EMBL/GenBank/DDBJ databases">
        <authorList>
            <person name="Imhoff J.F."/>
            <person name="Rahn T."/>
            <person name="Kuenzel S."/>
            <person name="Neulinger S.C."/>
        </authorList>
    </citation>
    <scope>NUCLEOTIDE SEQUENCE</scope>
    <source>
        <strain evidence="6">IM 151</strain>
    </source>
</reference>
<dbReference type="PIRSF" id="PIRSF028756">
    <property type="entry name" value="PPK2_prd"/>
    <property type="match status" value="1"/>
</dbReference>
<feature type="domain" description="Polyphosphate kinase-2-related" evidence="5">
    <location>
        <begin position="16"/>
        <end position="241"/>
    </location>
</feature>
<dbReference type="InterPro" id="IPR027417">
    <property type="entry name" value="P-loop_NTPase"/>
</dbReference>
<comment type="similarity">
    <text evidence="1 4">Belongs to the polyphosphate kinase 2 (PPK2) family. Class I subfamily.</text>
</comment>
<comment type="caution">
    <text evidence="6">The sequence shown here is derived from an EMBL/GenBank/DDBJ whole genome shotgun (WGS) entry which is preliminary data.</text>
</comment>
<dbReference type="PANTHER" id="PTHR34383">
    <property type="entry name" value="POLYPHOSPHATE:AMP PHOSPHOTRANSFERASE-RELATED"/>
    <property type="match status" value="1"/>
</dbReference>
<proteinExistence type="inferred from homology"/>
<evidence type="ECO:0000256" key="1">
    <source>
        <dbReference type="ARBA" id="ARBA00009924"/>
    </source>
</evidence>
<organism evidence="6 7">
    <name type="scientific">Rubrivivax gelatinosus</name>
    <name type="common">Rhodocyclus gelatinosus</name>
    <name type="synonym">Rhodopseudomonas gelatinosa</name>
    <dbReference type="NCBI Taxonomy" id="28068"/>
    <lineage>
        <taxon>Bacteria</taxon>
        <taxon>Pseudomonadati</taxon>
        <taxon>Pseudomonadota</taxon>
        <taxon>Betaproteobacteria</taxon>
        <taxon>Burkholderiales</taxon>
        <taxon>Sphaerotilaceae</taxon>
        <taxon>Rubrivivax</taxon>
    </lineage>
</organism>
<dbReference type="NCBIfam" id="TIGR03707">
    <property type="entry name" value="PPK2_P_aer"/>
    <property type="match status" value="1"/>
</dbReference>
<keyword evidence="2 4" id="KW-0808">Transferase</keyword>
<dbReference type="Gene3D" id="3.40.50.300">
    <property type="entry name" value="P-loop containing nucleotide triphosphate hydrolases"/>
    <property type="match status" value="1"/>
</dbReference>
<evidence type="ECO:0000313" key="6">
    <source>
        <dbReference type="EMBL" id="MBK1712080.1"/>
    </source>
</evidence>
<evidence type="ECO:0000259" key="5">
    <source>
        <dbReference type="Pfam" id="PF03976"/>
    </source>
</evidence>
<keyword evidence="3 4" id="KW-0418">Kinase</keyword>
<name>A0ABS1DSX8_RUBGE</name>
<dbReference type="EMBL" id="NRRU01000011">
    <property type="protein sequence ID" value="MBK1712080.1"/>
    <property type="molecule type" value="Genomic_DNA"/>
</dbReference>
<dbReference type="InterPro" id="IPR016898">
    <property type="entry name" value="Polyphosphate_phosphotransfera"/>
</dbReference>
<evidence type="ECO:0000256" key="4">
    <source>
        <dbReference type="RuleBase" id="RU369062"/>
    </source>
</evidence>
<dbReference type="SUPFAM" id="SSF52540">
    <property type="entry name" value="P-loop containing nucleoside triphosphate hydrolases"/>
    <property type="match status" value="1"/>
</dbReference>
<comment type="function">
    <text evidence="4">Uses inorganic polyphosphate (polyP) as a donor to convert GDP to GTP or ADP to ATP.</text>
</comment>
<protein>
    <recommendedName>
        <fullName evidence="4">ADP/GDP-polyphosphate phosphotransferase</fullName>
        <ecNumber evidence="4">2.7.4.-</ecNumber>
    </recommendedName>
    <alternativeName>
        <fullName evidence="4">Polyphosphate kinase PPK2</fullName>
    </alternativeName>
</protein>
<dbReference type="RefSeq" id="WP_200231060.1">
    <property type="nucleotide sequence ID" value="NZ_NRRT01000057.1"/>
</dbReference>
<dbReference type="InterPro" id="IPR022488">
    <property type="entry name" value="PPK2-related"/>
</dbReference>
<dbReference type="Pfam" id="PF03976">
    <property type="entry name" value="PPK2"/>
    <property type="match status" value="1"/>
</dbReference>
<gene>
    <name evidence="6" type="primary">ppk2</name>
    <name evidence="6" type="ORF">CKO43_04720</name>
</gene>
<accession>A0ABS1DSX8</accession>
<dbReference type="Proteomes" id="UP001041814">
    <property type="component" value="Unassembled WGS sequence"/>
</dbReference>
<comment type="subunit">
    <text evidence="4">Homotetramer.</text>
</comment>
<evidence type="ECO:0000313" key="7">
    <source>
        <dbReference type="Proteomes" id="UP001041814"/>
    </source>
</evidence>
<reference evidence="6" key="2">
    <citation type="journal article" date="2020" name="Microorganisms">
        <title>Osmotic Adaptation and Compatible Solute Biosynthesis of Phototrophic Bacteria as Revealed from Genome Analyses.</title>
        <authorList>
            <person name="Imhoff J.F."/>
            <person name="Rahn T."/>
            <person name="Kunzel S."/>
            <person name="Keller A."/>
            <person name="Neulinger S.C."/>
        </authorList>
    </citation>
    <scope>NUCLEOTIDE SEQUENCE</scope>
    <source>
        <strain evidence="6">IM 151</strain>
    </source>
</reference>
<dbReference type="GO" id="GO:0016301">
    <property type="term" value="F:kinase activity"/>
    <property type="evidence" value="ECO:0007669"/>
    <property type="project" value="UniProtKB-KW"/>
</dbReference>
<keyword evidence="7" id="KW-1185">Reference proteome</keyword>
<evidence type="ECO:0000256" key="2">
    <source>
        <dbReference type="ARBA" id="ARBA00022679"/>
    </source>
</evidence>
<dbReference type="InterPro" id="IPR022486">
    <property type="entry name" value="PPK2_PA0141"/>
</dbReference>